<evidence type="ECO:0008006" key="3">
    <source>
        <dbReference type="Google" id="ProtNLM"/>
    </source>
</evidence>
<evidence type="ECO:0000313" key="1">
    <source>
        <dbReference type="EMBL" id="MDX2913182.1"/>
    </source>
</evidence>
<dbReference type="RefSeq" id="WP_086754862.1">
    <property type="nucleotide sequence ID" value="NZ_JAGJBZ010000001.1"/>
</dbReference>
<gene>
    <name evidence="1" type="ORF">PV517_31500</name>
</gene>
<organism evidence="1 2">
    <name type="scientific">Streptomyces griseiscabiei</name>
    <dbReference type="NCBI Taxonomy" id="2993540"/>
    <lineage>
        <taxon>Bacteria</taxon>
        <taxon>Bacillati</taxon>
        <taxon>Actinomycetota</taxon>
        <taxon>Actinomycetes</taxon>
        <taxon>Kitasatosporales</taxon>
        <taxon>Streptomycetaceae</taxon>
        <taxon>Streptomyces</taxon>
    </lineage>
</organism>
<sequence length="308" mass="34013">MILGLGRKPAPRLAPELDDTELGRACRRLTGRGTSRTLAAPIIERLLGNTGRDWDRRAHRLAALAAVTRPSTQRSWAELCPDRPEAHTLSAWGTLSRGTRTPLSHDEFEQAFRSCAAAARLDPYDPGPWVVRLGLLRQWRRPRTEVFPVWREIVARDPWHREAHLQMYGYLSPRECGSLSQAMDFVDQVRATAPPTAPTAGLPLLPLIDRYHTARSKGGVQALTADRLWSGYEATRFLETAQASWPEPGHLPYAAAVADLNLLAYALCAAREPARAAPVFRAIAGIVTPFPWGHDGADPVLAFSAAQR</sequence>
<name>A0ABU4LBN6_9ACTN</name>
<protein>
    <recommendedName>
        <fullName evidence="3">DUF4034 domain-containing protein</fullName>
    </recommendedName>
</protein>
<accession>A0ABU4LBN6</accession>
<reference evidence="1 2" key="1">
    <citation type="journal article" date="2023" name="Microb. Genom.">
        <title>Mesoterricola silvestris gen. nov., sp. nov., Mesoterricola sediminis sp. nov., Geothrix oryzae sp. nov., Geothrix edaphica sp. nov., Geothrix rubra sp. nov., and Geothrix limicola sp. nov., six novel members of Acidobacteriota isolated from soils.</title>
        <authorList>
            <person name="Weisberg A.J."/>
            <person name="Pearce E."/>
            <person name="Kramer C.G."/>
            <person name="Chang J.H."/>
            <person name="Clarke C.R."/>
        </authorList>
    </citation>
    <scope>NUCLEOTIDE SEQUENCE [LARGE SCALE GENOMIC DNA]</scope>
    <source>
        <strain evidence="1 2">NRRL_B-2795</strain>
    </source>
</reference>
<evidence type="ECO:0000313" key="2">
    <source>
        <dbReference type="Proteomes" id="UP001271723"/>
    </source>
</evidence>
<comment type="caution">
    <text evidence="1">The sequence shown here is derived from an EMBL/GenBank/DDBJ whole genome shotgun (WGS) entry which is preliminary data.</text>
</comment>
<proteinExistence type="predicted"/>
<dbReference type="Proteomes" id="UP001271723">
    <property type="component" value="Unassembled WGS sequence"/>
</dbReference>
<keyword evidence="2" id="KW-1185">Reference proteome</keyword>
<dbReference type="EMBL" id="JARAVY010000014">
    <property type="protein sequence ID" value="MDX2913182.1"/>
    <property type="molecule type" value="Genomic_DNA"/>
</dbReference>